<keyword evidence="1" id="KW-0328">Glycosyltransferase</keyword>
<protein>
    <recommendedName>
        <fullName evidence="5">Glycosyl transferase</fullName>
    </recommendedName>
</protein>
<reference evidence="3 4" key="1">
    <citation type="submission" date="2017-09" db="EMBL/GenBank/DDBJ databases">
        <title>Depth-based differentiation of microbial function through sediment-hosted aquifers and enrichment of novel symbionts in the deep terrestrial subsurface.</title>
        <authorList>
            <person name="Probst A.J."/>
            <person name="Ladd B."/>
            <person name="Jarett J.K."/>
            <person name="Geller-Mcgrath D.E."/>
            <person name="Sieber C.M."/>
            <person name="Emerson J.B."/>
            <person name="Anantharaman K."/>
            <person name="Thomas B.C."/>
            <person name="Malmstrom R."/>
            <person name="Stieglmeier M."/>
            <person name="Klingl A."/>
            <person name="Woyke T."/>
            <person name="Ryan C.M."/>
            <person name="Banfield J.F."/>
        </authorList>
    </citation>
    <scope>NUCLEOTIDE SEQUENCE [LARGE SCALE GENOMIC DNA]</scope>
    <source>
        <strain evidence="3">CG23_combo_of_CG06-09_8_20_14_all_41_10</strain>
    </source>
</reference>
<comment type="caution">
    <text evidence="3">The sequence shown here is derived from an EMBL/GenBank/DDBJ whole genome shotgun (WGS) entry which is preliminary data.</text>
</comment>
<evidence type="ECO:0008006" key="5">
    <source>
        <dbReference type="Google" id="ProtNLM"/>
    </source>
</evidence>
<accession>A0A2G9YI91</accession>
<organism evidence="3 4">
    <name type="scientific">Candidatus Sherwoodlollariibacterium unditelluris</name>
    <dbReference type="NCBI Taxonomy" id="1974757"/>
    <lineage>
        <taxon>Bacteria</taxon>
        <taxon>Pseudomonadati</taxon>
        <taxon>Candidatus Omnitrophota</taxon>
        <taxon>Candidatus Sherwoodlollariibacterium</taxon>
    </lineage>
</organism>
<dbReference type="AlphaFoldDB" id="A0A2G9YI91"/>
<dbReference type="PANTHER" id="PTHR30160:SF1">
    <property type="entry name" value="LIPOPOLYSACCHARIDE 1,2-N-ACETYLGLUCOSAMINETRANSFERASE-RELATED"/>
    <property type="match status" value="1"/>
</dbReference>
<proteinExistence type="predicted"/>
<evidence type="ECO:0000313" key="3">
    <source>
        <dbReference type="EMBL" id="PIP18967.1"/>
    </source>
</evidence>
<gene>
    <name evidence="3" type="ORF">COX41_05410</name>
</gene>
<dbReference type="GO" id="GO:0009244">
    <property type="term" value="P:lipopolysaccharide core region biosynthetic process"/>
    <property type="evidence" value="ECO:0007669"/>
    <property type="project" value="TreeGrafter"/>
</dbReference>
<evidence type="ECO:0000313" key="4">
    <source>
        <dbReference type="Proteomes" id="UP000231292"/>
    </source>
</evidence>
<name>A0A2G9YI91_9BACT</name>
<evidence type="ECO:0000256" key="2">
    <source>
        <dbReference type="ARBA" id="ARBA00022679"/>
    </source>
</evidence>
<dbReference type="EMBL" id="PCRK01000136">
    <property type="protein sequence ID" value="PIP18967.1"/>
    <property type="molecule type" value="Genomic_DNA"/>
</dbReference>
<evidence type="ECO:0000256" key="1">
    <source>
        <dbReference type="ARBA" id="ARBA00022676"/>
    </source>
</evidence>
<dbReference type="Proteomes" id="UP000231292">
    <property type="component" value="Unassembled WGS sequence"/>
</dbReference>
<dbReference type="Pfam" id="PF01075">
    <property type="entry name" value="Glyco_transf_9"/>
    <property type="match status" value="1"/>
</dbReference>
<dbReference type="CDD" id="cd03789">
    <property type="entry name" value="GT9_LPS_heptosyltransferase"/>
    <property type="match status" value="1"/>
</dbReference>
<dbReference type="SUPFAM" id="SSF53756">
    <property type="entry name" value="UDP-Glycosyltransferase/glycogen phosphorylase"/>
    <property type="match status" value="1"/>
</dbReference>
<dbReference type="PANTHER" id="PTHR30160">
    <property type="entry name" value="TETRAACYLDISACCHARIDE 4'-KINASE-RELATED"/>
    <property type="match status" value="1"/>
</dbReference>
<dbReference type="InterPro" id="IPR051199">
    <property type="entry name" value="LPS_LOS_Heptosyltrfase"/>
</dbReference>
<dbReference type="GO" id="GO:0005829">
    <property type="term" value="C:cytosol"/>
    <property type="evidence" value="ECO:0007669"/>
    <property type="project" value="TreeGrafter"/>
</dbReference>
<dbReference type="Gene3D" id="3.40.50.2000">
    <property type="entry name" value="Glycogen Phosphorylase B"/>
    <property type="match status" value="2"/>
</dbReference>
<keyword evidence="2" id="KW-0808">Transferase</keyword>
<dbReference type="GO" id="GO:0008713">
    <property type="term" value="F:ADP-heptose-lipopolysaccharide heptosyltransferase activity"/>
    <property type="evidence" value="ECO:0007669"/>
    <property type="project" value="TreeGrafter"/>
</dbReference>
<dbReference type="InterPro" id="IPR002201">
    <property type="entry name" value="Glyco_trans_9"/>
</dbReference>
<sequence length="364" mass="40777">MIKNILAIRNDRFGEFLLIIPALAALKESFPGAKITLTVNSYVRELAGCVESADEVIVWENKRHSLREVFKFSAKLKKRKFDLAVIFNPSKEAHLISFLAGVPKRVGYDRKWGILLTHKLKDTKYLGNRHEVDCNLELVGLVGARGQSPAGTVPDFHIKVDDNLTSVVHEDRGQSAMEVFRFAQDESPEINSRRFRTVPSVALRLPHNDKYDFLAGAIAVHPFTSDPVKQWPVERFRELAQRITREMKAKVVLVGKEDQKQQGTPCEAECPLIVDLTNKTSLVELAQVLKQCRLLISCDSGPMHLSAAVGIPVVALFRNDLPGKTAKRWGPWGAGHTVIEKSRLEDISVDEVFEKVKQGLPACR</sequence>